<evidence type="ECO:0000256" key="1">
    <source>
        <dbReference type="SAM" id="MobiDB-lite"/>
    </source>
</evidence>
<dbReference type="Proteomes" id="UP000054383">
    <property type="component" value="Unassembled WGS sequence"/>
</dbReference>
<reference evidence="2 3" key="1">
    <citation type="submission" date="2015-04" db="EMBL/GenBank/DDBJ databases">
        <authorList>
            <person name="Syromyatnikov M.Y."/>
            <person name="Popov V.N."/>
        </authorList>
    </citation>
    <scope>NUCLEOTIDE SEQUENCE [LARGE SCALE GENOMIC DNA]</scope>
    <source>
        <strain evidence="2">WF-38-12</strain>
    </source>
</reference>
<evidence type="ECO:0000313" key="2">
    <source>
        <dbReference type="EMBL" id="CRG88858.1"/>
    </source>
</evidence>
<feature type="region of interest" description="Disordered" evidence="1">
    <location>
        <begin position="24"/>
        <end position="59"/>
    </location>
</feature>
<evidence type="ECO:0000313" key="3">
    <source>
        <dbReference type="Proteomes" id="UP000054383"/>
    </source>
</evidence>
<accession>A0A0U1LZX8</accession>
<name>A0A0U1LZX8_TALIS</name>
<dbReference type="EMBL" id="CVMT01000005">
    <property type="protein sequence ID" value="CRG88858.1"/>
    <property type="molecule type" value="Genomic_DNA"/>
</dbReference>
<protein>
    <submittedName>
        <fullName evidence="2">Uncharacterized protein</fullName>
    </submittedName>
</protein>
<organism evidence="2 3">
    <name type="scientific">Talaromyces islandicus</name>
    <name type="common">Penicillium islandicum</name>
    <dbReference type="NCBI Taxonomy" id="28573"/>
    <lineage>
        <taxon>Eukaryota</taxon>
        <taxon>Fungi</taxon>
        <taxon>Dikarya</taxon>
        <taxon>Ascomycota</taxon>
        <taxon>Pezizomycotina</taxon>
        <taxon>Eurotiomycetes</taxon>
        <taxon>Eurotiomycetidae</taxon>
        <taxon>Eurotiales</taxon>
        <taxon>Trichocomaceae</taxon>
        <taxon>Talaromyces</taxon>
        <taxon>Talaromyces sect. Islandici</taxon>
    </lineage>
</organism>
<keyword evidence="3" id="KW-1185">Reference proteome</keyword>
<sequence>MPTVAMTSELEEYIDSLRSYLNKNPDVGKSMNSPQNDRNPVRMPPKAGAAHDAQLPSPDIVENNVHYRRMKMAPVVSTQKN</sequence>
<dbReference type="OrthoDB" id="4510392at2759"/>
<gene>
    <name evidence="2" type="ORF">PISL3812_05893</name>
</gene>
<dbReference type="AlphaFoldDB" id="A0A0U1LZX8"/>
<proteinExistence type="predicted"/>